<accession>A0A537KBT9</accession>
<comment type="caution">
    <text evidence="1">The sequence shown here is derived from an EMBL/GenBank/DDBJ whole genome shotgun (WGS) entry which is preliminary data.</text>
</comment>
<gene>
    <name evidence="1" type="ORF">E6H00_01495</name>
</gene>
<dbReference type="AlphaFoldDB" id="A0A537KBT9"/>
<evidence type="ECO:0000313" key="2">
    <source>
        <dbReference type="Proteomes" id="UP000318509"/>
    </source>
</evidence>
<dbReference type="EMBL" id="VBAK01000033">
    <property type="protein sequence ID" value="TMI93245.1"/>
    <property type="molecule type" value="Genomic_DNA"/>
</dbReference>
<dbReference type="Proteomes" id="UP000318509">
    <property type="component" value="Unassembled WGS sequence"/>
</dbReference>
<protein>
    <submittedName>
        <fullName evidence="1">Uncharacterized protein</fullName>
    </submittedName>
</protein>
<sequence length="180" mass="20277">MALAKWRELVGQQADRGCAKVTFYPGRETLPVLIAQLKSARNAWVAWPAMIEEGARSRLKDVPIDRMLFLDPQSCFLPAFAAAYDAPAIKFAEGIRDATKSADSAHISVRWFDGPIFSVILADPRDETGWARIEIPIPYHPSKARPSLRFGKRDYPGLFRVLTDAYIAMWEKSREPRKSG</sequence>
<proteinExistence type="predicted"/>
<organism evidence="1 2">
    <name type="scientific">Candidatus Segetimicrobium genomatis</name>
    <dbReference type="NCBI Taxonomy" id="2569760"/>
    <lineage>
        <taxon>Bacteria</taxon>
        <taxon>Bacillati</taxon>
        <taxon>Candidatus Sysuimicrobiota</taxon>
        <taxon>Candidatus Sysuimicrobiia</taxon>
        <taxon>Candidatus Sysuimicrobiales</taxon>
        <taxon>Candidatus Segetimicrobiaceae</taxon>
        <taxon>Candidatus Segetimicrobium</taxon>
    </lineage>
</organism>
<reference evidence="1 2" key="1">
    <citation type="journal article" date="2019" name="Nat. Microbiol.">
        <title>Mediterranean grassland soil C-N compound turnover is dependent on rainfall and depth, and is mediated by genomically divergent microorganisms.</title>
        <authorList>
            <person name="Diamond S."/>
            <person name="Andeer P.F."/>
            <person name="Li Z."/>
            <person name="Crits-Christoph A."/>
            <person name="Burstein D."/>
            <person name="Anantharaman K."/>
            <person name="Lane K.R."/>
            <person name="Thomas B.C."/>
            <person name="Pan C."/>
            <person name="Northen T.R."/>
            <person name="Banfield J.F."/>
        </authorList>
    </citation>
    <scope>NUCLEOTIDE SEQUENCE [LARGE SCALE GENOMIC DNA]</scope>
    <source>
        <strain evidence="1">NP_3</strain>
    </source>
</reference>
<name>A0A537KBT9_9BACT</name>
<evidence type="ECO:0000313" key="1">
    <source>
        <dbReference type="EMBL" id="TMI93245.1"/>
    </source>
</evidence>